<sequence>MTSMIVKHLIVPTGTVAPLREPHIEHQYLAILGAAHHTITGTLNGAFINVDYLRHVHCVSGEHEEREDKCEFLYVKNHNHDEHANHKGQRSKEEEEETRESGSRRSRRVSPLRLSCF</sequence>
<name>A0AAN9XKF2_PSOTE</name>
<dbReference type="Proteomes" id="UP001386955">
    <property type="component" value="Unassembled WGS sequence"/>
</dbReference>
<evidence type="ECO:0000313" key="2">
    <source>
        <dbReference type="EMBL" id="KAK7395790.1"/>
    </source>
</evidence>
<accession>A0AAN9XKF2</accession>
<feature type="region of interest" description="Disordered" evidence="1">
    <location>
        <begin position="79"/>
        <end position="117"/>
    </location>
</feature>
<evidence type="ECO:0000313" key="3">
    <source>
        <dbReference type="Proteomes" id="UP001386955"/>
    </source>
</evidence>
<reference evidence="2 3" key="1">
    <citation type="submission" date="2024-01" db="EMBL/GenBank/DDBJ databases">
        <title>The genomes of 5 underutilized Papilionoideae crops provide insights into root nodulation and disease resistanc.</title>
        <authorList>
            <person name="Jiang F."/>
        </authorList>
    </citation>
    <scope>NUCLEOTIDE SEQUENCE [LARGE SCALE GENOMIC DNA]</scope>
    <source>
        <strain evidence="2">DUOXIRENSHENG_FW03</strain>
        <tissue evidence="2">Leaves</tissue>
    </source>
</reference>
<evidence type="ECO:0000256" key="1">
    <source>
        <dbReference type="SAM" id="MobiDB-lite"/>
    </source>
</evidence>
<proteinExistence type="predicted"/>
<dbReference type="EMBL" id="JAYMYS010000004">
    <property type="protein sequence ID" value="KAK7395790.1"/>
    <property type="molecule type" value="Genomic_DNA"/>
</dbReference>
<keyword evidence="3" id="KW-1185">Reference proteome</keyword>
<protein>
    <submittedName>
        <fullName evidence="2">Uncharacterized protein</fullName>
    </submittedName>
</protein>
<organism evidence="2 3">
    <name type="scientific">Psophocarpus tetragonolobus</name>
    <name type="common">Winged bean</name>
    <name type="synonym">Dolichos tetragonolobus</name>
    <dbReference type="NCBI Taxonomy" id="3891"/>
    <lineage>
        <taxon>Eukaryota</taxon>
        <taxon>Viridiplantae</taxon>
        <taxon>Streptophyta</taxon>
        <taxon>Embryophyta</taxon>
        <taxon>Tracheophyta</taxon>
        <taxon>Spermatophyta</taxon>
        <taxon>Magnoliopsida</taxon>
        <taxon>eudicotyledons</taxon>
        <taxon>Gunneridae</taxon>
        <taxon>Pentapetalae</taxon>
        <taxon>rosids</taxon>
        <taxon>fabids</taxon>
        <taxon>Fabales</taxon>
        <taxon>Fabaceae</taxon>
        <taxon>Papilionoideae</taxon>
        <taxon>50 kb inversion clade</taxon>
        <taxon>NPAAA clade</taxon>
        <taxon>indigoferoid/millettioid clade</taxon>
        <taxon>Phaseoleae</taxon>
        <taxon>Psophocarpus</taxon>
    </lineage>
</organism>
<feature type="compositionally biased region" description="Basic and acidic residues" evidence="1">
    <location>
        <begin position="79"/>
        <end position="103"/>
    </location>
</feature>
<gene>
    <name evidence="2" type="ORF">VNO78_16360</name>
</gene>
<dbReference type="AlphaFoldDB" id="A0AAN9XKF2"/>
<comment type="caution">
    <text evidence="2">The sequence shown here is derived from an EMBL/GenBank/DDBJ whole genome shotgun (WGS) entry which is preliminary data.</text>
</comment>